<dbReference type="Proteomes" id="UP000053989">
    <property type="component" value="Unassembled WGS sequence"/>
</dbReference>
<dbReference type="GO" id="GO:0005634">
    <property type="term" value="C:nucleus"/>
    <property type="evidence" value="ECO:0007669"/>
    <property type="project" value="UniProtKB-SubCell"/>
</dbReference>
<dbReference type="CDD" id="cd09010">
    <property type="entry name" value="MTAP_SsMTAPII_like_MTIP"/>
    <property type="match status" value="1"/>
</dbReference>
<comment type="similarity">
    <text evidence="4">Belongs to the PNP/MTAP phosphorylase family. MTAP subfamily.</text>
</comment>
<dbReference type="FunFam" id="3.40.50.1580:FF:000008">
    <property type="entry name" value="S-methyl-5'-thioadenosine phosphorylase"/>
    <property type="match status" value="1"/>
</dbReference>
<comment type="caution">
    <text evidence="4">Lacks conserved residue(s) required for the propagation of feature annotation.</text>
</comment>
<feature type="binding site" evidence="4">
    <location>
        <begin position="55"/>
        <end position="56"/>
    </location>
    <ligand>
        <name>phosphate</name>
        <dbReference type="ChEBI" id="CHEBI:43474"/>
    </ligand>
</feature>
<dbReference type="OrthoDB" id="431409at2759"/>
<accession>A0A0C3D733</accession>
<dbReference type="STRING" id="1036808.A0A0C3D733"/>
<reference evidence="6 7" key="1">
    <citation type="submission" date="2014-04" db="EMBL/GenBank/DDBJ databases">
        <authorList>
            <consortium name="DOE Joint Genome Institute"/>
            <person name="Kuo A."/>
            <person name="Kohler A."/>
            <person name="Nagy L.G."/>
            <person name="Floudas D."/>
            <person name="Copeland A."/>
            <person name="Barry K.W."/>
            <person name="Cichocki N."/>
            <person name="Veneault-Fourrey C."/>
            <person name="LaButti K."/>
            <person name="Lindquist E.A."/>
            <person name="Lipzen A."/>
            <person name="Lundell T."/>
            <person name="Morin E."/>
            <person name="Murat C."/>
            <person name="Sun H."/>
            <person name="Tunlid A."/>
            <person name="Henrissat B."/>
            <person name="Grigoriev I.V."/>
            <person name="Hibbett D.S."/>
            <person name="Martin F."/>
            <person name="Nordberg H.P."/>
            <person name="Cantor M.N."/>
            <person name="Hua S.X."/>
        </authorList>
    </citation>
    <scope>NUCLEOTIDE SEQUENCE [LARGE SCALE GENOMIC DNA]</scope>
    <source>
        <strain evidence="6 7">Foug A</strain>
    </source>
</reference>
<comment type="catalytic activity">
    <reaction evidence="4">
        <text>S-methyl-5'-thioadenosine + phosphate = 5-(methylsulfanyl)-alpha-D-ribose 1-phosphate + adenine</text>
        <dbReference type="Rhea" id="RHEA:11852"/>
        <dbReference type="ChEBI" id="CHEBI:16708"/>
        <dbReference type="ChEBI" id="CHEBI:17509"/>
        <dbReference type="ChEBI" id="CHEBI:43474"/>
        <dbReference type="ChEBI" id="CHEBI:58533"/>
        <dbReference type="EC" id="2.4.2.28"/>
    </reaction>
</comment>
<dbReference type="AlphaFoldDB" id="A0A0C3D733"/>
<keyword evidence="4" id="KW-0539">Nucleus</keyword>
<dbReference type="Gene3D" id="3.40.50.1580">
    <property type="entry name" value="Nucleoside phosphorylase domain"/>
    <property type="match status" value="1"/>
</dbReference>
<keyword evidence="2 4" id="KW-0808">Transferase</keyword>
<evidence type="ECO:0000256" key="3">
    <source>
        <dbReference type="ARBA" id="ARBA00022726"/>
    </source>
</evidence>
<comment type="function">
    <text evidence="4">Catalyzes the reversible phosphorylation of S-methyl-5'-thioadenosine (MTA) to adenine and 5-methylthioribose-1-phosphate. Involved in the breakdown of MTA, a major by-product of polyamine biosynthesis. Responsible for the first step in the methionine salvage pathway after MTA has been generated from S-adenosylmethionine. Has broad substrate specificity with 6-aminopurine nucleosides as preferred substrates.</text>
</comment>
<name>A0A0C3D733_9AGAM</name>
<gene>
    <name evidence="6" type="ORF">SCLCIDRAFT_1223948</name>
</gene>
<comment type="subunit">
    <text evidence="4">Homotrimer.</text>
</comment>
<evidence type="ECO:0000256" key="2">
    <source>
        <dbReference type="ARBA" id="ARBA00022679"/>
    </source>
</evidence>
<dbReference type="PANTHER" id="PTHR42679">
    <property type="entry name" value="S-METHYL-5'-THIOADENOSINE PHOSPHORYLASE"/>
    <property type="match status" value="1"/>
</dbReference>
<evidence type="ECO:0000256" key="1">
    <source>
        <dbReference type="ARBA" id="ARBA00022676"/>
    </source>
</evidence>
<protein>
    <recommendedName>
        <fullName evidence="4">S-methyl-5'-thioadenosine phosphorylase</fullName>
        <ecNumber evidence="4">2.4.2.28</ecNumber>
    </recommendedName>
    <alternativeName>
        <fullName evidence="4">5'-methylthioadenosine phosphorylase</fullName>
        <shortName evidence="4">MTA phosphorylase</shortName>
        <shortName evidence="4">MTAP</shortName>
        <shortName evidence="4">MTAPase</shortName>
    </alternativeName>
</protein>
<dbReference type="GO" id="GO:0006166">
    <property type="term" value="P:purine ribonucleoside salvage"/>
    <property type="evidence" value="ECO:0007669"/>
    <property type="project" value="UniProtKB-KW"/>
</dbReference>
<dbReference type="FunCoup" id="A0A0C3D733">
    <property type="interactions" value="346"/>
</dbReference>
<keyword evidence="3 4" id="KW-0660">Purine salvage</keyword>
<feature type="binding site" evidence="4">
    <location>
        <begin position="218"/>
        <end position="220"/>
    </location>
    <ligand>
        <name>substrate</name>
    </ligand>
</feature>
<feature type="domain" description="Nucleoside phosphorylase" evidence="5">
    <location>
        <begin position="6"/>
        <end position="253"/>
    </location>
</feature>
<dbReference type="HOGENOM" id="CLU_054456_0_1_1"/>
<keyword evidence="7" id="KW-1185">Reference proteome</keyword>
<dbReference type="InterPro" id="IPR035994">
    <property type="entry name" value="Nucleoside_phosphorylase_sf"/>
</dbReference>
<sequence length="307" mass="33379">MHDVLIGVIGGTGLYHLDNLTHIETVNPNTPWGHPSSPINICSLQSGTKVAFLARHGKNHDISPSTVPSCANIAALKSLGVRAIIAFSSVGSLREEIVPGHIAIPTQIIDRTKGTRPGSFFDGTRVVAHAAFGDPFGTKLVRWLEVEVENALREQGNGVVLHKDKCIICMEGPQFSTRAESMMYRSWGADLINMSVLPEAKLAREAEISYALIASATDYDSWRPHAEAVTVTQVHETLKANAETARHIAASVLEDLHLATVQGDIMSEEKGSMEYSIMPSHGKRSEEDVEKLAYILPEYFGSNDVAN</sequence>
<feature type="site" description="Important for substrate specificity" evidence="4">
    <location>
        <position position="176"/>
    </location>
</feature>
<dbReference type="GO" id="GO:0005829">
    <property type="term" value="C:cytosol"/>
    <property type="evidence" value="ECO:0007669"/>
    <property type="project" value="TreeGrafter"/>
</dbReference>
<dbReference type="EMBL" id="KN822219">
    <property type="protein sequence ID" value="KIM52209.1"/>
    <property type="molecule type" value="Genomic_DNA"/>
</dbReference>
<dbReference type="PROSITE" id="PS01240">
    <property type="entry name" value="PNP_MTAP_2"/>
    <property type="match status" value="1"/>
</dbReference>
<keyword evidence="4" id="KW-0963">Cytoplasm</keyword>
<organism evidence="6 7">
    <name type="scientific">Scleroderma citrinum Foug A</name>
    <dbReference type="NCBI Taxonomy" id="1036808"/>
    <lineage>
        <taxon>Eukaryota</taxon>
        <taxon>Fungi</taxon>
        <taxon>Dikarya</taxon>
        <taxon>Basidiomycota</taxon>
        <taxon>Agaricomycotina</taxon>
        <taxon>Agaricomycetes</taxon>
        <taxon>Agaricomycetidae</taxon>
        <taxon>Boletales</taxon>
        <taxon>Sclerodermatineae</taxon>
        <taxon>Sclerodermataceae</taxon>
        <taxon>Scleroderma</taxon>
    </lineage>
</organism>
<feature type="binding site" evidence="4">
    <location>
        <position position="194"/>
    </location>
    <ligand>
        <name>substrate</name>
    </ligand>
</feature>
<reference evidence="7" key="2">
    <citation type="submission" date="2015-01" db="EMBL/GenBank/DDBJ databases">
        <title>Evolutionary Origins and Diversification of the Mycorrhizal Mutualists.</title>
        <authorList>
            <consortium name="DOE Joint Genome Institute"/>
            <consortium name="Mycorrhizal Genomics Consortium"/>
            <person name="Kohler A."/>
            <person name="Kuo A."/>
            <person name="Nagy L.G."/>
            <person name="Floudas D."/>
            <person name="Copeland A."/>
            <person name="Barry K.W."/>
            <person name="Cichocki N."/>
            <person name="Veneault-Fourrey C."/>
            <person name="LaButti K."/>
            <person name="Lindquist E.A."/>
            <person name="Lipzen A."/>
            <person name="Lundell T."/>
            <person name="Morin E."/>
            <person name="Murat C."/>
            <person name="Riley R."/>
            <person name="Ohm R."/>
            <person name="Sun H."/>
            <person name="Tunlid A."/>
            <person name="Henrissat B."/>
            <person name="Grigoriev I.V."/>
            <person name="Hibbett D.S."/>
            <person name="Martin F."/>
        </authorList>
    </citation>
    <scope>NUCLEOTIDE SEQUENCE [LARGE SCALE GENOMIC DNA]</scope>
    <source>
        <strain evidence="7">Foug A</strain>
    </source>
</reference>
<dbReference type="Pfam" id="PF01048">
    <property type="entry name" value="PNP_UDP_1"/>
    <property type="match status" value="1"/>
</dbReference>
<dbReference type="InterPro" id="IPR010044">
    <property type="entry name" value="MTAP"/>
</dbReference>
<dbReference type="NCBIfam" id="TIGR01694">
    <property type="entry name" value="MTAP"/>
    <property type="match status" value="1"/>
</dbReference>
<feature type="binding site" evidence="4">
    <location>
        <position position="12"/>
    </location>
    <ligand>
        <name>phosphate</name>
        <dbReference type="ChEBI" id="CHEBI:43474"/>
    </ligand>
</feature>
<dbReference type="PANTHER" id="PTHR42679:SF2">
    <property type="entry name" value="S-METHYL-5'-THIOADENOSINE PHOSPHORYLASE"/>
    <property type="match status" value="1"/>
</dbReference>
<dbReference type="InterPro" id="IPR000845">
    <property type="entry name" value="Nucleoside_phosphorylase_d"/>
</dbReference>
<evidence type="ECO:0000256" key="4">
    <source>
        <dbReference type="HAMAP-Rule" id="MF_03155"/>
    </source>
</evidence>
<comment type="pathway">
    <text evidence="4">Amino-acid biosynthesis; L-methionine biosynthesis via salvage pathway; S-methyl-5-thio-alpha-D-ribose 1-phosphate from S-methyl-5'-thioadenosine (phosphorylase route): step 1/1.</text>
</comment>
<feature type="site" description="Important for substrate specificity" evidence="4">
    <location>
        <position position="231"/>
    </location>
</feature>
<dbReference type="GO" id="GO:0019509">
    <property type="term" value="P:L-methionine salvage from methylthioadenosine"/>
    <property type="evidence" value="ECO:0007669"/>
    <property type="project" value="UniProtKB-UniRule"/>
</dbReference>
<dbReference type="InParanoid" id="A0A0C3D733"/>
<evidence type="ECO:0000313" key="7">
    <source>
        <dbReference type="Proteomes" id="UP000053989"/>
    </source>
</evidence>
<evidence type="ECO:0000259" key="5">
    <source>
        <dbReference type="Pfam" id="PF01048"/>
    </source>
</evidence>
<evidence type="ECO:0000313" key="6">
    <source>
        <dbReference type="EMBL" id="KIM52209.1"/>
    </source>
</evidence>
<feature type="binding site" evidence="4">
    <location>
        <position position="195"/>
    </location>
    <ligand>
        <name>phosphate</name>
        <dbReference type="ChEBI" id="CHEBI:43474"/>
    </ligand>
</feature>
<comment type="subcellular location">
    <subcellularLocation>
        <location evidence="4">Cytoplasm</location>
    </subcellularLocation>
    <subcellularLocation>
        <location evidence="4">Nucleus</location>
    </subcellularLocation>
</comment>
<dbReference type="EC" id="2.4.2.28" evidence="4"/>
<keyword evidence="1 4" id="KW-0328">Glycosyltransferase</keyword>
<dbReference type="SUPFAM" id="SSF53167">
    <property type="entry name" value="Purine and uridine phosphorylases"/>
    <property type="match status" value="1"/>
</dbReference>
<dbReference type="GO" id="GO:0017061">
    <property type="term" value="F:S-methyl-5-thioadenosine phosphorylase activity"/>
    <property type="evidence" value="ECO:0007669"/>
    <property type="project" value="UniProtKB-UniRule"/>
</dbReference>
<dbReference type="InterPro" id="IPR018099">
    <property type="entry name" value="Purine_phosphorylase-2_CS"/>
</dbReference>
<dbReference type="UniPathway" id="UPA00904">
    <property type="reaction ID" value="UER00873"/>
</dbReference>
<proteinExistence type="inferred from homology"/>
<dbReference type="HAMAP" id="MF_01963">
    <property type="entry name" value="MTAP"/>
    <property type="match status" value="1"/>
</dbReference>